<evidence type="ECO:0000256" key="1">
    <source>
        <dbReference type="PIRSR" id="PIRSR600888-3"/>
    </source>
</evidence>
<dbReference type="EMBL" id="BAAADV010000001">
    <property type="protein sequence ID" value="GAA0668865.1"/>
    <property type="molecule type" value="Genomic_DNA"/>
</dbReference>
<dbReference type="AlphaFoldDB" id="A0AAV3T8U1"/>
<reference evidence="3 4" key="1">
    <citation type="journal article" date="2019" name="Int. J. Syst. Evol. Microbiol.">
        <title>The Global Catalogue of Microorganisms (GCM) 10K type strain sequencing project: providing services to taxonomists for standard genome sequencing and annotation.</title>
        <authorList>
            <consortium name="The Broad Institute Genomics Platform"/>
            <consortium name="The Broad Institute Genome Sequencing Center for Infectious Disease"/>
            <person name="Wu L."/>
            <person name="Ma J."/>
        </authorList>
    </citation>
    <scope>NUCLEOTIDE SEQUENCE [LARGE SCALE GENOMIC DNA]</scope>
    <source>
        <strain evidence="3 4">JCM 16328</strain>
    </source>
</reference>
<evidence type="ECO:0000256" key="2">
    <source>
        <dbReference type="SAM" id="MobiDB-lite"/>
    </source>
</evidence>
<keyword evidence="4" id="KW-1185">Reference proteome</keyword>
<feature type="region of interest" description="Disordered" evidence="2">
    <location>
        <begin position="131"/>
        <end position="154"/>
    </location>
</feature>
<gene>
    <name evidence="3" type="ORF">GCM10009020_13420</name>
</gene>
<feature type="site" description="Participates in a stacking interaction with the thymidine ring of dTDP-4-oxo-6-deoxyglucose" evidence="1">
    <location>
        <position position="127"/>
    </location>
</feature>
<evidence type="ECO:0000313" key="4">
    <source>
        <dbReference type="Proteomes" id="UP001500420"/>
    </source>
</evidence>
<dbReference type="PANTHER" id="PTHR21047:SF2">
    <property type="entry name" value="THYMIDINE DIPHOSPHO-4-KETO-RHAMNOSE 3,5-EPIMERASE"/>
    <property type="match status" value="1"/>
</dbReference>
<dbReference type="SUPFAM" id="SSF51182">
    <property type="entry name" value="RmlC-like cupins"/>
    <property type="match status" value="1"/>
</dbReference>
<dbReference type="GO" id="GO:0008830">
    <property type="term" value="F:dTDP-4-dehydrorhamnose 3,5-epimerase activity"/>
    <property type="evidence" value="ECO:0007669"/>
    <property type="project" value="InterPro"/>
</dbReference>
<dbReference type="GO" id="GO:0000271">
    <property type="term" value="P:polysaccharide biosynthetic process"/>
    <property type="evidence" value="ECO:0007669"/>
    <property type="project" value="TreeGrafter"/>
</dbReference>
<dbReference type="Proteomes" id="UP001500420">
    <property type="component" value="Unassembled WGS sequence"/>
</dbReference>
<dbReference type="InterPro" id="IPR014710">
    <property type="entry name" value="RmlC-like_jellyroll"/>
</dbReference>
<dbReference type="Gene3D" id="2.60.120.10">
    <property type="entry name" value="Jelly Rolls"/>
    <property type="match status" value="1"/>
</dbReference>
<dbReference type="Pfam" id="PF00908">
    <property type="entry name" value="dTDP_sugar_isom"/>
    <property type="match status" value="1"/>
</dbReference>
<dbReference type="InterPro" id="IPR000888">
    <property type="entry name" value="RmlC-like"/>
</dbReference>
<dbReference type="GO" id="GO:0005829">
    <property type="term" value="C:cytosol"/>
    <property type="evidence" value="ECO:0007669"/>
    <property type="project" value="TreeGrafter"/>
</dbReference>
<sequence length="154" mass="17943">MIEDVEVRDLQVNADERGHLVEMFREDWSEYNPEPAMSYYSMSYPGVIRAWHRHTRGQIDHFVCPKGRIKVGIYDDREDSPTQGELNTFIIGEHNQQVVRIPGACWHGFKVIGDEQALLINFPTNLYDYEDPDEERLPPDTDEIPLDWDAEVHG</sequence>
<organism evidence="3 4">
    <name type="scientific">Natronoarchaeum mannanilyticum</name>
    <dbReference type="NCBI Taxonomy" id="926360"/>
    <lineage>
        <taxon>Archaea</taxon>
        <taxon>Methanobacteriati</taxon>
        <taxon>Methanobacteriota</taxon>
        <taxon>Stenosarchaea group</taxon>
        <taxon>Halobacteria</taxon>
        <taxon>Halobacteriales</taxon>
        <taxon>Natronoarchaeaceae</taxon>
    </lineage>
</organism>
<protein>
    <submittedName>
        <fullName evidence="3">dTDP-4-dehydrorhamnose 3,5-epimerase family protein</fullName>
    </submittedName>
</protein>
<accession>A0AAV3T8U1</accession>
<dbReference type="PANTHER" id="PTHR21047">
    <property type="entry name" value="DTDP-6-DEOXY-D-GLUCOSE-3,5 EPIMERASE"/>
    <property type="match status" value="1"/>
</dbReference>
<dbReference type="InterPro" id="IPR011051">
    <property type="entry name" value="RmlC_Cupin_sf"/>
</dbReference>
<dbReference type="RefSeq" id="WP_343773154.1">
    <property type="nucleotide sequence ID" value="NZ_BAAADV010000001.1"/>
</dbReference>
<name>A0AAV3T8U1_9EURY</name>
<evidence type="ECO:0000313" key="3">
    <source>
        <dbReference type="EMBL" id="GAA0668865.1"/>
    </source>
</evidence>
<proteinExistence type="predicted"/>
<comment type="caution">
    <text evidence="3">The sequence shown here is derived from an EMBL/GenBank/DDBJ whole genome shotgun (WGS) entry which is preliminary data.</text>
</comment>